<keyword evidence="4" id="KW-0547">Nucleotide-binding</keyword>
<evidence type="ECO:0000256" key="9">
    <source>
        <dbReference type="SAM" id="Phobius"/>
    </source>
</evidence>
<dbReference type="EMBL" id="NHZQ01000087">
    <property type="protein sequence ID" value="PSK54144.1"/>
    <property type="molecule type" value="Genomic_DNA"/>
</dbReference>
<dbReference type="InterPro" id="IPR003593">
    <property type="entry name" value="AAA+_ATPase"/>
</dbReference>
<dbReference type="FunFam" id="3.40.50.300:FF:000367">
    <property type="entry name" value="ABC transporter G family member 24"/>
    <property type="match status" value="1"/>
</dbReference>
<feature type="transmembrane region" description="Helical" evidence="9">
    <location>
        <begin position="790"/>
        <end position="812"/>
    </location>
</feature>
<evidence type="ECO:0000256" key="5">
    <source>
        <dbReference type="ARBA" id="ARBA00022840"/>
    </source>
</evidence>
<dbReference type="Pfam" id="PF19055">
    <property type="entry name" value="ABC2_membrane_7"/>
    <property type="match status" value="2"/>
</dbReference>
<evidence type="ECO:0000313" key="12">
    <source>
        <dbReference type="Proteomes" id="UP000243723"/>
    </source>
</evidence>
<dbReference type="InterPro" id="IPR043926">
    <property type="entry name" value="ABCG_dom"/>
</dbReference>
<keyword evidence="3 9" id="KW-0812">Transmembrane</keyword>
<protein>
    <submittedName>
        <fullName evidence="11">ABC transporter G family member</fullName>
    </submittedName>
</protein>
<name>A0A2P8A0Z7_9PEZI</name>
<reference evidence="11 12" key="1">
    <citation type="submission" date="2017-05" db="EMBL/GenBank/DDBJ databases">
        <title>Draft genome sequence of Elsinoe australis.</title>
        <authorList>
            <person name="Cheng Q."/>
        </authorList>
    </citation>
    <scope>NUCLEOTIDE SEQUENCE [LARGE SCALE GENOMIC DNA]</scope>
    <source>
        <strain evidence="11 12">NL1</strain>
    </source>
</reference>
<evidence type="ECO:0000256" key="6">
    <source>
        <dbReference type="ARBA" id="ARBA00022989"/>
    </source>
</evidence>
<dbReference type="InterPro" id="IPR017871">
    <property type="entry name" value="ABC_transporter-like_CS"/>
</dbReference>
<dbReference type="SMART" id="SM00382">
    <property type="entry name" value="AAA"/>
    <property type="match status" value="1"/>
</dbReference>
<evidence type="ECO:0000256" key="4">
    <source>
        <dbReference type="ARBA" id="ARBA00022741"/>
    </source>
</evidence>
<dbReference type="PROSITE" id="PS00211">
    <property type="entry name" value="ABC_TRANSPORTER_1"/>
    <property type="match status" value="1"/>
</dbReference>
<keyword evidence="2" id="KW-0813">Transport</keyword>
<evidence type="ECO:0000256" key="8">
    <source>
        <dbReference type="SAM" id="MobiDB-lite"/>
    </source>
</evidence>
<dbReference type="STRING" id="40998.A0A2P8A0Z7"/>
<dbReference type="GO" id="GO:0016887">
    <property type="term" value="F:ATP hydrolysis activity"/>
    <property type="evidence" value="ECO:0007669"/>
    <property type="project" value="InterPro"/>
</dbReference>
<dbReference type="AlphaFoldDB" id="A0A2P8A0Z7"/>
<feature type="transmembrane region" description="Helical" evidence="9">
    <location>
        <begin position="833"/>
        <end position="857"/>
    </location>
</feature>
<comment type="caution">
    <text evidence="11">The sequence shown here is derived from an EMBL/GenBank/DDBJ whole genome shotgun (WGS) entry which is preliminary data.</text>
</comment>
<feature type="compositionally biased region" description="Low complexity" evidence="8">
    <location>
        <begin position="1"/>
        <end position="11"/>
    </location>
</feature>
<keyword evidence="6 9" id="KW-1133">Transmembrane helix</keyword>
<organism evidence="11 12">
    <name type="scientific">Elsinoe australis</name>
    <dbReference type="NCBI Taxonomy" id="40998"/>
    <lineage>
        <taxon>Eukaryota</taxon>
        <taxon>Fungi</taxon>
        <taxon>Dikarya</taxon>
        <taxon>Ascomycota</taxon>
        <taxon>Pezizomycotina</taxon>
        <taxon>Dothideomycetes</taxon>
        <taxon>Dothideomycetidae</taxon>
        <taxon>Myriangiales</taxon>
        <taxon>Elsinoaceae</taxon>
        <taxon>Elsinoe</taxon>
    </lineage>
</organism>
<dbReference type="SUPFAM" id="SSF52540">
    <property type="entry name" value="P-loop containing nucleoside triphosphate hydrolases"/>
    <property type="match status" value="1"/>
</dbReference>
<feature type="transmembrane region" description="Helical" evidence="9">
    <location>
        <begin position="741"/>
        <end position="762"/>
    </location>
</feature>
<keyword evidence="7 9" id="KW-0472">Membrane</keyword>
<dbReference type="InterPro" id="IPR003439">
    <property type="entry name" value="ABC_transporter-like_ATP-bd"/>
</dbReference>
<feature type="transmembrane region" description="Helical" evidence="9">
    <location>
        <begin position="972"/>
        <end position="992"/>
    </location>
</feature>
<feature type="transmembrane region" description="Helical" evidence="9">
    <location>
        <begin position="897"/>
        <end position="917"/>
    </location>
</feature>
<feature type="domain" description="ABC transporter" evidence="10">
    <location>
        <begin position="394"/>
        <end position="632"/>
    </location>
</feature>
<dbReference type="Proteomes" id="UP000243723">
    <property type="component" value="Unassembled WGS sequence"/>
</dbReference>
<dbReference type="InterPro" id="IPR027417">
    <property type="entry name" value="P-loop_NTPase"/>
</dbReference>
<evidence type="ECO:0000256" key="1">
    <source>
        <dbReference type="ARBA" id="ARBA00004141"/>
    </source>
</evidence>
<evidence type="ECO:0000256" key="7">
    <source>
        <dbReference type="ARBA" id="ARBA00023136"/>
    </source>
</evidence>
<dbReference type="GO" id="GO:0005524">
    <property type="term" value="F:ATP binding"/>
    <property type="evidence" value="ECO:0007669"/>
    <property type="project" value="UniProtKB-KW"/>
</dbReference>
<evidence type="ECO:0000256" key="3">
    <source>
        <dbReference type="ARBA" id="ARBA00022692"/>
    </source>
</evidence>
<accession>A0A2P8A0Z7</accession>
<comment type="subcellular location">
    <subcellularLocation>
        <location evidence="1">Membrane</location>
        <topology evidence="1">Multi-pass membrane protein</topology>
    </subcellularLocation>
</comment>
<dbReference type="InterPro" id="IPR050352">
    <property type="entry name" value="ABCG_transporters"/>
</dbReference>
<proteinExistence type="predicted"/>
<keyword evidence="12" id="KW-1185">Reference proteome</keyword>
<dbReference type="PANTHER" id="PTHR48041">
    <property type="entry name" value="ABC TRANSPORTER G FAMILY MEMBER 28"/>
    <property type="match status" value="1"/>
</dbReference>
<dbReference type="OrthoDB" id="66620at2759"/>
<dbReference type="GO" id="GO:0016020">
    <property type="term" value="C:membrane"/>
    <property type="evidence" value="ECO:0007669"/>
    <property type="project" value="UniProtKB-SubCell"/>
</dbReference>
<keyword evidence="5" id="KW-0067">ATP-binding</keyword>
<evidence type="ECO:0000313" key="11">
    <source>
        <dbReference type="EMBL" id="PSK54144.1"/>
    </source>
</evidence>
<dbReference type="Gene3D" id="3.40.50.300">
    <property type="entry name" value="P-loop containing nucleotide triphosphate hydrolases"/>
    <property type="match status" value="1"/>
</dbReference>
<evidence type="ECO:0000256" key="2">
    <source>
        <dbReference type="ARBA" id="ARBA00022448"/>
    </source>
</evidence>
<dbReference type="PANTHER" id="PTHR48041:SF91">
    <property type="entry name" value="ABC TRANSPORTER G FAMILY MEMBER 28"/>
    <property type="match status" value="1"/>
</dbReference>
<feature type="transmembrane region" description="Helical" evidence="9">
    <location>
        <begin position="172"/>
        <end position="196"/>
    </location>
</feature>
<feature type="transmembrane region" description="Helical" evidence="9">
    <location>
        <begin position="869"/>
        <end position="890"/>
    </location>
</feature>
<gene>
    <name evidence="11" type="ORF">B9Z65_7950</name>
</gene>
<feature type="region of interest" description="Disordered" evidence="8">
    <location>
        <begin position="1"/>
        <end position="22"/>
    </location>
</feature>
<dbReference type="Pfam" id="PF00005">
    <property type="entry name" value="ABC_tran"/>
    <property type="match status" value="1"/>
</dbReference>
<dbReference type="PROSITE" id="PS50893">
    <property type="entry name" value="ABC_TRANSPORTER_2"/>
    <property type="match status" value="1"/>
</dbReference>
<sequence length="1001" mass="110035">MDELSGSESLNNGGGATNDIADQESTISPEDVAQIFSGNSDQNMSSMAWANGQVQLRYPTTGCLREAAIPLPLAPGDLCLEGFYCPNSTDQMPPQYCPPTEACQVSRDHGQLCASQGFLEPQLCEKGFYCPPGGKEQYECPSGYFCPYGTVIPIECDPGAYCPTGSSKQIPLLPLGMTAMVDAILVSIVLLGLLLVRCHRKKPRLHGDVAHYGDTLDTRERKIHDPEWLTNPPVFPRDAHRKTKNFSLPDLDQSPRDIKGVLRSSMHQAKQDVKRNVRKVSFSTNAAISDKSSKYSQSTGPSRGSSFRSVFYPEIETRRLHSQRTSPRERRISIPNISYWSKNSSWVTQAPSLHAVAYSETWSPLDDFETNEDMQTLLRGLSDAIHTQDLGLSFQFKDLGYHIKGVGDVLYGVSGSIRQGSMMGIMGGTGAGKSTFLNILMGKKKPSRGSIKVCGWEKDMAQYGKLVGYVPQIDVLLSEMTVRENILHSARCRLPKSWKDARIQKFVDALISCLALSHVQHSLVGDARKPIISGGQRKRLSIGIELAAAPMAIFLDEPTTGLDATSAVSIMRLLKTISGLGVTTVAIIHQPREEIYNAFDSLLLLAEGKQLYSGPTNMCEGYFTNQGFHFPPRSNPADTIMDIITGDGQQYSSKSHFETSVLTLTNYWHTTGRLFKWPPSTRKSSITTLKLQKSLPPRPHQSPHEQSAALTRTISSRGAPWFAQLRFCLLRSITQQLRTRISVIFELVTTTIAGLIIGLSAFSSEGHLFHGIYHPPFALFSPAVDNASSLQLALLSSVAIGLCASAPGVRIFGEEKLLHAREVRARHSRSAYYIGKQLATLLRIALAALHFTALLLVLATPRMSFTEAYSVNVAYFYAVYGIAGTVSVLVKREDGALLALLVSLVLGMFGGVAPPLAKVQDWKLEWLWRMGPGVWFCEAYFDRIVGGTGGIYILDLAQEATGMRLGRFQVDVVVILALGTVYRFAGYGAMLATDWVKKRRS</sequence>
<dbReference type="GO" id="GO:0140359">
    <property type="term" value="F:ABC-type transporter activity"/>
    <property type="evidence" value="ECO:0007669"/>
    <property type="project" value="InterPro"/>
</dbReference>
<evidence type="ECO:0000259" key="10">
    <source>
        <dbReference type="PROSITE" id="PS50893"/>
    </source>
</evidence>